<dbReference type="RefSeq" id="WP_343129390.1">
    <property type="nucleotide sequence ID" value="NZ_JBCITK010000001.1"/>
</dbReference>
<evidence type="ECO:0000256" key="2">
    <source>
        <dbReference type="ARBA" id="ARBA00022908"/>
    </source>
</evidence>
<feature type="domain" description="Tyr recombinase" evidence="6">
    <location>
        <begin position="163"/>
        <end position="361"/>
    </location>
</feature>
<dbReference type="SUPFAM" id="SSF56349">
    <property type="entry name" value="DNA breaking-rejoining enzymes"/>
    <property type="match status" value="1"/>
</dbReference>
<evidence type="ECO:0000256" key="3">
    <source>
        <dbReference type="ARBA" id="ARBA00023125"/>
    </source>
</evidence>
<dbReference type="InterPro" id="IPR011010">
    <property type="entry name" value="DNA_brk_join_enz"/>
</dbReference>
<name>A0ABU9VF42_9BACI</name>
<evidence type="ECO:0000256" key="4">
    <source>
        <dbReference type="ARBA" id="ARBA00023172"/>
    </source>
</evidence>
<dbReference type="InterPro" id="IPR002104">
    <property type="entry name" value="Integrase_catalytic"/>
</dbReference>
<dbReference type="EMBL" id="JBCITK010000001">
    <property type="protein sequence ID" value="MEN0642255.1"/>
    <property type="molecule type" value="Genomic_DNA"/>
</dbReference>
<evidence type="ECO:0000259" key="7">
    <source>
        <dbReference type="PROSITE" id="PS51900"/>
    </source>
</evidence>
<sequence length="367" mass="43546">MVRKLGNKRYSADISLGKDPLTGERRRRQKIFSSKKEAEMYEEEQKEMYRLNKVVGERKLKFPIVVKVYLEHCKLHGKPSYYANQKYLIDKHIMEHFENSDFLAISTRDIKEYQQKLIDTGLANKSINNIMITLKNLFNKAIEEMVIPSNPCEGVKNLKISNKQMKFWTPDQFKEFLSLIDEDDFLFKVFYTFAYLTGMRCGEMLALNWNDIDRFKREINVHKSLNYLNGEVVITEPKTKNSIRRVSINTKLIELLDQWREKQIDLFNKLNVKHHDEVHMFQYREKPPTKDIFSRRIRTICSKGDLEPIRLHDLRHSHVALLINQQEDHVTIKERLGHASIKTTIDVYGHLFPNKQQETADKFDSMF</sequence>
<dbReference type="Pfam" id="PF00589">
    <property type="entry name" value="Phage_integrase"/>
    <property type="match status" value="1"/>
</dbReference>
<dbReference type="InterPro" id="IPR050090">
    <property type="entry name" value="Tyrosine_recombinase_XerCD"/>
</dbReference>
<proteinExistence type="inferred from homology"/>
<dbReference type="InterPro" id="IPR044068">
    <property type="entry name" value="CB"/>
</dbReference>
<reference evidence="8 9" key="1">
    <citation type="submission" date="2024-03" db="EMBL/GenBank/DDBJ databases">
        <title>Bacilli Hybrid Assemblies.</title>
        <authorList>
            <person name="Kovac J."/>
        </authorList>
    </citation>
    <scope>NUCLEOTIDE SEQUENCE [LARGE SCALE GENOMIC DNA]</scope>
    <source>
        <strain evidence="8 9">FSL R7-0666</strain>
    </source>
</reference>
<dbReference type="CDD" id="cd01189">
    <property type="entry name" value="INT_ICEBs1_C_like"/>
    <property type="match status" value="1"/>
</dbReference>
<accession>A0ABU9VF42</accession>
<dbReference type="PANTHER" id="PTHR30349">
    <property type="entry name" value="PHAGE INTEGRASE-RELATED"/>
    <property type="match status" value="1"/>
</dbReference>
<dbReference type="Gene3D" id="1.10.443.10">
    <property type="entry name" value="Intergrase catalytic core"/>
    <property type="match status" value="1"/>
</dbReference>
<comment type="similarity">
    <text evidence="1">Belongs to the 'phage' integrase family.</text>
</comment>
<dbReference type="PROSITE" id="PS51900">
    <property type="entry name" value="CB"/>
    <property type="match status" value="1"/>
</dbReference>
<keyword evidence="3 5" id="KW-0238">DNA-binding</keyword>
<evidence type="ECO:0000313" key="8">
    <source>
        <dbReference type="EMBL" id="MEN0642255.1"/>
    </source>
</evidence>
<keyword evidence="2" id="KW-0229">DNA integration</keyword>
<feature type="domain" description="Core-binding (CB)" evidence="7">
    <location>
        <begin position="60"/>
        <end position="142"/>
    </location>
</feature>
<dbReference type="Gene3D" id="1.10.150.130">
    <property type="match status" value="1"/>
</dbReference>
<dbReference type="Pfam" id="PF14659">
    <property type="entry name" value="Phage_int_SAM_3"/>
    <property type="match status" value="1"/>
</dbReference>
<evidence type="ECO:0000313" key="9">
    <source>
        <dbReference type="Proteomes" id="UP001418796"/>
    </source>
</evidence>
<protein>
    <submittedName>
        <fullName evidence="8">Site-specific integrase</fullName>
    </submittedName>
</protein>
<keyword evidence="9" id="KW-1185">Reference proteome</keyword>
<organism evidence="8 9">
    <name type="scientific">Alkalicoccobacillus gibsonii</name>
    <dbReference type="NCBI Taxonomy" id="79881"/>
    <lineage>
        <taxon>Bacteria</taxon>
        <taxon>Bacillati</taxon>
        <taxon>Bacillota</taxon>
        <taxon>Bacilli</taxon>
        <taxon>Bacillales</taxon>
        <taxon>Bacillaceae</taxon>
        <taxon>Alkalicoccobacillus</taxon>
    </lineage>
</organism>
<gene>
    <name evidence="8" type="ORF">MKY91_03650</name>
</gene>
<dbReference type="InterPro" id="IPR013762">
    <property type="entry name" value="Integrase-like_cat_sf"/>
</dbReference>
<dbReference type="PANTHER" id="PTHR30349:SF64">
    <property type="entry name" value="PROPHAGE INTEGRASE INTD-RELATED"/>
    <property type="match status" value="1"/>
</dbReference>
<evidence type="ECO:0000256" key="5">
    <source>
        <dbReference type="PROSITE-ProRule" id="PRU01248"/>
    </source>
</evidence>
<dbReference type="Proteomes" id="UP001418796">
    <property type="component" value="Unassembled WGS sequence"/>
</dbReference>
<dbReference type="PROSITE" id="PS51898">
    <property type="entry name" value="TYR_RECOMBINASE"/>
    <property type="match status" value="1"/>
</dbReference>
<dbReference type="InterPro" id="IPR010998">
    <property type="entry name" value="Integrase_recombinase_N"/>
</dbReference>
<keyword evidence="4" id="KW-0233">DNA recombination</keyword>
<evidence type="ECO:0000256" key="1">
    <source>
        <dbReference type="ARBA" id="ARBA00008857"/>
    </source>
</evidence>
<dbReference type="InterPro" id="IPR004107">
    <property type="entry name" value="Integrase_SAM-like_N"/>
</dbReference>
<evidence type="ECO:0000259" key="6">
    <source>
        <dbReference type="PROSITE" id="PS51898"/>
    </source>
</evidence>
<comment type="caution">
    <text evidence="8">The sequence shown here is derived from an EMBL/GenBank/DDBJ whole genome shotgun (WGS) entry which is preliminary data.</text>
</comment>